<evidence type="ECO:0000313" key="2">
    <source>
        <dbReference type="EMBL" id="CAG8483333.1"/>
    </source>
</evidence>
<organism evidence="2 3">
    <name type="scientific">Racocetra fulgida</name>
    <dbReference type="NCBI Taxonomy" id="60492"/>
    <lineage>
        <taxon>Eukaryota</taxon>
        <taxon>Fungi</taxon>
        <taxon>Fungi incertae sedis</taxon>
        <taxon>Mucoromycota</taxon>
        <taxon>Glomeromycotina</taxon>
        <taxon>Glomeromycetes</taxon>
        <taxon>Diversisporales</taxon>
        <taxon>Gigasporaceae</taxon>
        <taxon>Racocetra</taxon>
    </lineage>
</organism>
<keyword evidence="3" id="KW-1185">Reference proteome</keyword>
<proteinExistence type="predicted"/>
<sequence length="1603" mass="184550">MQIRGLPEAEESFEQYENALNNDGFSVISSAGQSTISSRSSSPSPPIHLNDSQSTNDLLQQELSSINFQYTESDDSQNTDDAHSSSTQDDQPPIPNNFDDMTKILFEIDRSQKDEVQSPNTNATDQSPKTTEKCSKENDDYKKHIRAAIEGHKYFNKDPTIKINYGKDLAEYIPGLYRLLDLCKDDGSNGLVEIFIRITFYSFDLLTMSRSSGVKREVENQPTLRSGIYLLMVNPDVGLVIHWPEVGCYEENASSQKKKNMTNLHRYLTKLTDQQICFMSEKDLENFNWGVENDEQDSDDEENNMCYEFEVKKSQEEQEDFKLHPGFQVYLIVVTTLLDSHSIINHNIFGHLCIQINLPATVKKNLEYNDSSLTPMELQSRMQGYSLEIDRKMSMKALGFLIKDGLDQEKELLGPLNDAITLAKKDNDLKKEMEKNSIKTDAGYVTAMSREKIKELYNKFELRFIKTSMETPNAQIDDSGTKIFCHLQTVLYDYSLCILFNYIAIKRINTKYPDMQKKIADVAKINSLSWKKLKQRYLFARLITARAYAATNTDENKEEIGHSTLKLLYAIFLDDEKDMHVVVKKHTEAQKGLLSFITSSLTSFFSSNSTSKNEPRNNQKNESKSVSSHINDTIKQAEEYANRYDDSTFIHDLHTGSFFNSNEEIRRGIIDAFFREYSKWRTDTFAPDVKGILPKLSGPLGKEIDRKLDEEFTLLKRDLEMREFEKICQKIEEKYSTESTRYVCRVQMGAANGNYTSGFKINPYDRVETTQPDQLQITIYETSLEQTDTFELQENELYVPKPRLFTNHYGTTGLHVYAFDEGYTNLFPRNSNVPILQWYNFSAPNMQHFFFIKDTEELCFVEVGGRARIYNLVNGQFRPGIGQIPANATNVVSTPDGACIVAFVKETLQSLEYNQFSLVHKRQIHITTLDLENGIFCSTIAKVTLEKTQYRFQQRSQKRSLGQVRLSSTSRSKNFSIVEGKNTNFTKDVHEGENLVLLGERYNVLEVLSDTTLKISKSFQPTNNEWMEFRVEPKTNLNGLIDSYRLMFEKYPVDSCIDTEKNHPLSLQIALDTQDDDKVEDYQDKFEDYVSEMFEELKRSTKKPATSLKKFTVTVTTFNGLDIVDSEFQQENTTEYQLGEDGLSSEVEQADLEDGYARHVDAIAQNISFGWYEGIFKHFGNRQVKVVSSMGEQMITKQYLYVALDFEGLKSLERTPQEGIDMSTMFQRFQDGATLFESDPKIFQDVPKQDRDDIVREFSLKFNTLVAEEGEDNFITRMYPSGLNITPWPMFNDPAWFKSLKDLKKLLDKQKPKYENARIFLQNTKVIMAKLKICDWGSLDENLVQIRVATLKRLLPTVISLGVEQKDQAIEHLLNRDTGLCIDDPTIPISDIFEDFDNSASLLPDAEILLFEENRDFVQLSSDLRVYFEENVQQRKEAPNDSVWSSRLGKFFKYIIERRVLRVQEWFTQNTAKFPQDNSDVVIGRYAVEQEMNKLTLLWTLCGLTCNDCNLKCLKNRDHKEGHDCLTDHECHATCQFTEAHANKNLIPQCSHKAGHEGKHACSRISHLCGKPCCFSDKRNCQKRCSKEIGHEEEDENHLCQSP</sequence>
<accession>A0A9N8ZE57</accession>
<comment type="caution">
    <text evidence="2">The sequence shown here is derived from an EMBL/GenBank/DDBJ whole genome shotgun (WGS) entry which is preliminary data.</text>
</comment>
<protein>
    <submittedName>
        <fullName evidence="2">6229_t:CDS:1</fullName>
    </submittedName>
</protein>
<name>A0A9N8ZE57_9GLOM</name>
<evidence type="ECO:0000313" key="3">
    <source>
        <dbReference type="Proteomes" id="UP000789396"/>
    </source>
</evidence>
<feature type="compositionally biased region" description="Low complexity" evidence="1">
    <location>
        <begin position="26"/>
        <end position="42"/>
    </location>
</feature>
<reference evidence="2" key="1">
    <citation type="submission" date="2021-06" db="EMBL/GenBank/DDBJ databases">
        <authorList>
            <person name="Kallberg Y."/>
            <person name="Tangrot J."/>
            <person name="Rosling A."/>
        </authorList>
    </citation>
    <scope>NUCLEOTIDE SEQUENCE</scope>
    <source>
        <strain evidence="2">IN212</strain>
    </source>
</reference>
<feature type="non-terminal residue" evidence="2">
    <location>
        <position position="1603"/>
    </location>
</feature>
<feature type="region of interest" description="Disordered" evidence="1">
    <location>
        <begin position="72"/>
        <end position="99"/>
    </location>
</feature>
<feature type="region of interest" description="Disordered" evidence="1">
    <location>
        <begin position="111"/>
        <end position="137"/>
    </location>
</feature>
<feature type="compositionally biased region" description="Basic and acidic residues" evidence="1">
    <location>
        <begin position="613"/>
        <end position="623"/>
    </location>
</feature>
<dbReference type="OrthoDB" id="2343366at2759"/>
<feature type="compositionally biased region" description="Polar residues" evidence="1">
    <location>
        <begin position="117"/>
        <end position="129"/>
    </location>
</feature>
<dbReference type="EMBL" id="CAJVPZ010001061">
    <property type="protein sequence ID" value="CAG8483333.1"/>
    <property type="molecule type" value="Genomic_DNA"/>
</dbReference>
<dbReference type="Proteomes" id="UP000789396">
    <property type="component" value="Unassembled WGS sequence"/>
</dbReference>
<gene>
    <name evidence="2" type="ORF">RFULGI_LOCUS1640</name>
</gene>
<feature type="region of interest" description="Disordered" evidence="1">
    <location>
        <begin position="25"/>
        <end position="53"/>
    </location>
</feature>
<feature type="region of interest" description="Disordered" evidence="1">
    <location>
        <begin position="607"/>
        <end position="630"/>
    </location>
</feature>
<evidence type="ECO:0000256" key="1">
    <source>
        <dbReference type="SAM" id="MobiDB-lite"/>
    </source>
</evidence>